<proteinExistence type="inferred from homology"/>
<evidence type="ECO:0000256" key="3">
    <source>
        <dbReference type="ARBA" id="ARBA00005842"/>
    </source>
</evidence>
<keyword evidence="6 10" id="KW-0547">Nucleotide-binding</keyword>
<dbReference type="Pfam" id="PF01715">
    <property type="entry name" value="IPPT"/>
    <property type="match status" value="1"/>
</dbReference>
<comment type="similarity">
    <text evidence="3 10 13">Belongs to the IPP transferase family.</text>
</comment>
<dbReference type="HAMAP" id="MF_00185">
    <property type="entry name" value="IPP_trans"/>
    <property type="match status" value="1"/>
</dbReference>
<evidence type="ECO:0000256" key="7">
    <source>
        <dbReference type="ARBA" id="ARBA00022840"/>
    </source>
</evidence>
<dbReference type="GO" id="GO:0005524">
    <property type="term" value="F:ATP binding"/>
    <property type="evidence" value="ECO:0007669"/>
    <property type="project" value="UniProtKB-UniRule"/>
</dbReference>
<dbReference type="SUPFAM" id="SSF52540">
    <property type="entry name" value="P-loop containing nucleoside triphosphate hydrolases"/>
    <property type="match status" value="1"/>
</dbReference>
<dbReference type="EMBL" id="DWZJ01000051">
    <property type="protein sequence ID" value="HJB13265.1"/>
    <property type="molecule type" value="Genomic_DNA"/>
</dbReference>
<gene>
    <name evidence="10 14" type="primary">miaA</name>
    <name evidence="14" type="ORF">H9787_06095</name>
</gene>
<dbReference type="Proteomes" id="UP000823824">
    <property type="component" value="Unassembled WGS sequence"/>
</dbReference>
<comment type="subunit">
    <text evidence="10">Monomer.</text>
</comment>
<comment type="function">
    <text evidence="2 10 12">Catalyzes the transfer of a dimethylallyl group onto the adenine at position 37 in tRNAs that read codons beginning with uridine, leading to the formation of N6-(dimethylallyl)adenosine (i(6)A).</text>
</comment>
<evidence type="ECO:0000313" key="15">
    <source>
        <dbReference type="Proteomes" id="UP000823824"/>
    </source>
</evidence>
<evidence type="ECO:0000256" key="13">
    <source>
        <dbReference type="RuleBase" id="RU003785"/>
    </source>
</evidence>
<keyword evidence="7 10" id="KW-0067">ATP-binding</keyword>
<evidence type="ECO:0000313" key="14">
    <source>
        <dbReference type="EMBL" id="HJB13265.1"/>
    </source>
</evidence>
<evidence type="ECO:0000256" key="9">
    <source>
        <dbReference type="ARBA" id="ARBA00049563"/>
    </source>
</evidence>
<dbReference type="GO" id="GO:0006400">
    <property type="term" value="P:tRNA modification"/>
    <property type="evidence" value="ECO:0007669"/>
    <property type="project" value="TreeGrafter"/>
</dbReference>
<evidence type="ECO:0000256" key="6">
    <source>
        <dbReference type="ARBA" id="ARBA00022741"/>
    </source>
</evidence>
<dbReference type="PANTHER" id="PTHR11088">
    <property type="entry name" value="TRNA DIMETHYLALLYLTRANSFERASE"/>
    <property type="match status" value="1"/>
</dbReference>
<feature type="region of interest" description="Interaction with substrate tRNA" evidence="10">
    <location>
        <begin position="37"/>
        <end position="40"/>
    </location>
</feature>
<reference evidence="14" key="1">
    <citation type="journal article" date="2021" name="PeerJ">
        <title>Extensive microbial diversity within the chicken gut microbiome revealed by metagenomics and culture.</title>
        <authorList>
            <person name="Gilroy R."/>
            <person name="Ravi A."/>
            <person name="Getino M."/>
            <person name="Pursley I."/>
            <person name="Horton D.L."/>
            <person name="Alikhan N.F."/>
            <person name="Baker D."/>
            <person name="Gharbi K."/>
            <person name="Hall N."/>
            <person name="Watson M."/>
            <person name="Adriaenssens E.M."/>
            <person name="Foster-Nyarko E."/>
            <person name="Jarju S."/>
            <person name="Secka A."/>
            <person name="Antonio M."/>
            <person name="Oren A."/>
            <person name="Chaudhuri R.R."/>
            <person name="La Ragione R."/>
            <person name="Hildebrand F."/>
            <person name="Pallen M.J."/>
        </authorList>
    </citation>
    <scope>NUCLEOTIDE SEQUENCE</scope>
    <source>
        <strain evidence="14">ChiBcec18-1249</strain>
    </source>
</reference>
<dbReference type="InterPro" id="IPR018022">
    <property type="entry name" value="IPT"/>
</dbReference>
<dbReference type="Gene3D" id="1.10.20.140">
    <property type="match status" value="1"/>
</dbReference>
<dbReference type="PANTHER" id="PTHR11088:SF60">
    <property type="entry name" value="TRNA DIMETHYLALLYLTRANSFERASE"/>
    <property type="match status" value="1"/>
</dbReference>
<dbReference type="InterPro" id="IPR027417">
    <property type="entry name" value="P-loop_NTPase"/>
</dbReference>
<comment type="cofactor">
    <cofactor evidence="1 10">
        <name>Mg(2+)</name>
        <dbReference type="ChEBI" id="CHEBI:18420"/>
    </cofactor>
</comment>
<accession>A0A9D2RRF0</accession>
<protein>
    <recommendedName>
        <fullName evidence="10">tRNA dimethylallyltransferase</fullName>
        <ecNumber evidence="10">2.5.1.75</ecNumber>
    </recommendedName>
    <alternativeName>
        <fullName evidence="10">Dimethylallyl diphosphate:tRNA dimethylallyltransferase</fullName>
        <shortName evidence="10">DMAPP:tRNA dimethylallyltransferase</shortName>
        <shortName evidence="10">DMATase</shortName>
    </alternativeName>
    <alternativeName>
        <fullName evidence="10">Isopentenyl-diphosphate:tRNA isopentenyltransferase</fullName>
        <shortName evidence="10">IPP transferase</shortName>
        <shortName evidence="10">IPPT</shortName>
        <shortName evidence="10">IPTase</shortName>
    </alternativeName>
</protein>
<dbReference type="InterPro" id="IPR039657">
    <property type="entry name" value="Dimethylallyltransferase"/>
</dbReference>
<keyword evidence="8 10" id="KW-0460">Magnesium</keyword>
<comment type="caution">
    <text evidence="10">Lacks conserved residue(s) required for the propagation of feature annotation.</text>
</comment>
<dbReference type="Gene3D" id="3.40.50.300">
    <property type="entry name" value="P-loop containing nucleotide triphosphate hydrolases"/>
    <property type="match status" value="1"/>
</dbReference>
<evidence type="ECO:0000256" key="10">
    <source>
        <dbReference type="HAMAP-Rule" id="MF_00185"/>
    </source>
</evidence>
<evidence type="ECO:0000256" key="12">
    <source>
        <dbReference type="RuleBase" id="RU003784"/>
    </source>
</evidence>
<feature type="site" description="Interaction with substrate tRNA" evidence="10">
    <location>
        <position position="126"/>
    </location>
</feature>
<evidence type="ECO:0000256" key="2">
    <source>
        <dbReference type="ARBA" id="ARBA00003213"/>
    </source>
</evidence>
<reference evidence="14" key="2">
    <citation type="submission" date="2021-04" db="EMBL/GenBank/DDBJ databases">
        <authorList>
            <person name="Gilroy R."/>
        </authorList>
    </citation>
    <scope>NUCLEOTIDE SEQUENCE</scope>
    <source>
        <strain evidence="14">ChiBcec18-1249</strain>
    </source>
</reference>
<name>A0A9D2RRF0_9FIRM</name>
<evidence type="ECO:0000256" key="8">
    <source>
        <dbReference type="ARBA" id="ARBA00022842"/>
    </source>
</evidence>
<comment type="caution">
    <text evidence="14">The sequence shown here is derived from an EMBL/GenBank/DDBJ whole genome shotgun (WGS) entry which is preliminary data.</text>
</comment>
<dbReference type="GO" id="GO:0052381">
    <property type="term" value="F:tRNA dimethylallyltransferase activity"/>
    <property type="evidence" value="ECO:0007669"/>
    <property type="project" value="UniProtKB-UniRule"/>
</dbReference>
<dbReference type="AlphaFoldDB" id="A0A9D2RRF0"/>
<feature type="site" description="Interaction with substrate tRNA" evidence="10">
    <location>
        <position position="103"/>
    </location>
</feature>
<feature type="binding site" evidence="10">
    <location>
        <begin position="14"/>
        <end position="19"/>
    </location>
    <ligand>
        <name>substrate</name>
    </ligand>
</feature>
<feature type="binding site" evidence="10">
    <location>
        <begin position="12"/>
        <end position="19"/>
    </location>
    <ligand>
        <name>ATP</name>
        <dbReference type="ChEBI" id="CHEBI:30616"/>
    </ligand>
</feature>
<keyword evidence="5 10" id="KW-0819">tRNA processing</keyword>
<sequence>MSEKKRVLCVVGPTACGKTKMGVLLAKQYGGEVVSVDSMQIYRGMTVGSAAPTAEEMEGVPHHMVAVADPAESWSVARFTREADRRVQDILARGKLPVLVGGTGLYLDALIDGRTFAAGQSGGAVRRELEERLAAEGVEPLLSELRQADPEAAARLHPGDEKRIIRALEVWRETGRTITEHNRETQSLPKRYDPLYIGLTFRDRGDLRARIDRRVDAMAAGGLLEEVRVLRDRGVPREATALQAIGYKELLSWLDGETSLEAALDQVKLRSRQYAKRQLTWLRRNQAIHWICWEKEPDFAAGLQDATRFLSAQGLQCP</sequence>
<evidence type="ECO:0000256" key="11">
    <source>
        <dbReference type="RuleBase" id="RU003783"/>
    </source>
</evidence>
<evidence type="ECO:0000256" key="1">
    <source>
        <dbReference type="ARBA" id="ARBA00001946"/>
    </source>
</evidence>
<comment type="catalytic activity">
    <reaction evidence="9 10 11">
        <text>adenosine(37) in tRNA + dimethylallyl diphosphate = N(6)-dimethylallyladenosine(37) in tRNA + diphosphate</text>
        <dbReference type="Rhea" id="RHEA:26482"/>
        <dbReference type="Rhea" id="RHEA-COMP:10162"/>
        <dbReference type="Rhea" id="RHEA-COMP:10375"/>
        <dbReference type="ChEBI" id="CHEBI:33019"/>
        <dbReference type="ChEBI" id="CHEBI:57623"/>
        <dbReference type="ChEBI" id="CHEBI:74411"/>
        <dbReference type="ChEBI" id="CHEBI:74415"/>
        <dbReference type="EC" id="2.5.1.75"/>
    </reaction>
</comment>
<evidence type="ECO:0000256" key="5">
    <source>
        <dbReference type="ARBA" id="ARBA00022694"/>
    </source>
</evidence>
<dbReference type="NCBIfam" id="TIGR00174">
    <property type="entry name" value="miaA"/>
    <property type="match status" value="1"/>
</dbReference>
<keyword evidence="4 10" id="KW-0808">Transferase</keyword>
<dbReference type="EC" id="2.5.1.75" evidence="10"/>
<evidence type="ECO:0000256" key="4">
    <source>
        <dbReference type="ARBA" id="ARBA00022679"/>
    </source>
</evidence>
<organism evidence="14 15">
    <name type="scientific">Candidatus Oscillibacter excrementigallinarum</name>
    <dbReference type="NCBI Taxonomy" id="2838716"/>
    <lineage>
        <taxon>Bacteria</taxon>
        <taxon>Bacillati</taxon>
        <taxon>Bacillota</taxon>
        <taxon>Clostridia</taxon>
        <taxon>Eubacteriales</taxon>
        <taxon>Oscillospiraceae</taxon>
        <taxon>Oscillibacter</taxon>
    </lineage>
</organism>